<dbReference type="InterPro" id="IPR025296">
    <property type="entry name" value="DUF4158"/>
</dbReference>
<evidence type="ECO:0000313" key="2">
    <source>
        <dbReference type="EMBL" id="OYR28401.1"/>
    </source>
</evidence>
<comment type="caution">
    <text evidence="2">The sequence shown here is derived from an EMBL/GenBank/DDBJ whole genome shotgun (WGS) entry which is preliminary data.</text>
</comment>
<dbReference type="AlphaFoldDB" id="A0A256GP96"/>
<sequence length="766" mass="85208">MAKRKLLKIQDRKALFDIPTDEDSLMRHYSLSPADRLEIEVRRREHNRLGFAVQLCLMRYPGRALMANEILPEAMLNYIAEQIGADPASFDLYARREETRMNHVARLLRYLEMRAATTEDRRAALLAAIEAATVTDKGATIATAIITTFRERRVLLPAANMIERMGLAARAIARRQAEAALITDLDPETLGTLDGLLAVDPAIGQTRYHWLRSAPEAPGAGNLVGLTERIAFLRMLGIDPRLQTRVPSGRWDQMIREGDATPAWLASDFNASRRRATIVAQIIKLGQKLTDDAVMMFIKLMGRLFSQVNNRKKQRHMSARLETSKALRLFLDTIVALQAANDMDADPMTILDRRVGWHRLLQVKPGLEAMVENSDVSPLVMAAEQHATVRKYAGAFLQTFTFRSQRRHDPLLSAVATIKGLYAEGRRVMPDRVPVGHLTKSERELIFENGKPDRRLYEIATLTHLRDRLHSRDVWVEGSRSFRPIDEHLMPKPAFVALKEEDKLGLGVQADGAAWLAETQQMMDFNLKRLAWRARYGKLEGVRMENGTLIVTPHTSAVPAAAEPSMPKSPTCILWSRYPICCGKCMNGRDSPTSSPMSGREMHHRILPPCWPACLPMAPISARNAWRGPRKASAHIRSAGCAASMPAPKPIAPRRPVSPTLIRAIRIRDYGVMEQPLHPTGSSSGLAIGLPSGVTSISITATSLARNSTAGSRTNMATSAFCRSVRPRARLSMSSTACSITTRFWRSKNCLPIPVAPATMSLRCSL</sequence>
<protein>
    <recommendedName>
        <fullName evidence="1">DUF4158 domain-containing protein</fullName>
    </recommendedName>
</protein>
<dbReference type="Pfam" id="PF13700">
    <property type="entry name" value="DUF4158"/>
    <property type="match status" value="1"/>
</dbReference>
<reference evidence="2 3" key="1">
    <citation type="submission" date="2017-07" db="EMBL/GenBank/DDBJ databases">
        <title>Phylogenetic study on the rhizospheric bacterium Ochrobactrum sp. A44.</title>
        <authorList>
            <person name="Krzyzanowska D.M."/>
            <person name="Ossowicki A."/>
            <person name="Rajewska M."/>
            <person name="Maciag T."/>
            <person name="Kaczynski Z."/>
            <person name="Czerwicka M."/>
            <person name="Jafra S."/>
        </authorList>
    </citation>
    <scope>NUCLEOTIDE SEQUENCE [LARGE SCALE GENOMIC DNA]</scope>
    <source>
        <strain evidence="2 3">OgA9a</strain>
    </source>
</reference>
<organism evidence="2 3">
    <name type="scientific">Brucella grignonensis</name>
    <dbReference type="NCBI Taxonomy" id="94627"/>
    <lineage>
        <taxon>Bacteria</taxon>
        <taxon>Pseudomonadati</taxon>
        <taxon>Pseudomonadota</taxon>
        <taxon>Alphaproteobacteria</taxon>
        <taxon>Hyphomicrobiales</taxon>
        <taxon>Brucellaceae</taxon>
        <taxon>Brucella/Ochrobactrum group</taxon>
        <taxon>Brucella</taxon>
    </lineage>
</organism>
<keyword evidence="3" id="KW-1185">Reference proteome</keyword>
<name>A0A256GP96_9HYPH</name>
<evidence type="ECO:0000259" key="1">
    <source>
        <dbReference type="Pfam" id="PF13700"/>
    </source>
</evidence>
<accession>A0A256GP96</accession>
<dbReference type="Proteomes" id="UP000216478">
    <property type="component" value="Unassembled WGS sequence"/>
</dbReference>
<dbReference type="EMBL" id="NNRL01000003">
    <property type="protein sequence ID" value="OYR28401.1"/>
    <property type="molecule type" value="Genomic_DNA"/>
</dbReference>
<evidence type="ECO:0000313" key="3">
    <source>
        <dbReference type="Proteomes" id="UP000216478"/>
    </source>
</evidence>
<proteinExistence type="predicted"/>
<feature type="domain" description="DUF4158" evidence="1">
    <location>
        <begin position="6"/>
        <end position="166"/>
    </location>
</feature>
<gene>
    <name evidence="2" type="ORF">CEV33_4543</name>
</gene>